<feature type="short sequence motif" description="'KMSKS' region" evidence="8">
    <location>
        <begin position="243"/>
        <end position="247"/>
    </location>
</feature>
<dbReference type="PROSITE" id="PS00178">
    <property type="entry name" value="AA_TRNA_LIGASE_I"/>
    <property type="match status" value="1"/>
</dbReference>
<keyword evidence="5 8" id="KW-0067">ATP-binding</keyword>
<reference evidence="11 12" key="1">
    <citation type="journal article" date="2018" name="Microbiome">
        <title>Fine metagenomic profile of the Mediterranean stratified and mixed water columns revealed by assembly and recruitment.</title>
        <authorList>
            <person name="Haro-Moreno J.M."/>
            <person name="Lopez-Perez M."/>
            <person name="De La Torre J.R."/>
            <person name="Picazo A."/>
            <person name="Camacho A."/>
            <person name="Rodriguez-Valera F."/>
        </authorList>
    </citation>
    <scope>NUCLEOTIDE SEQUENCE [LARGE SCALE GENOMIC DNA]</scope>
    <source>
        <strain evidence="11">MED-G55</strain>
    </source>
</reference>
<dbReference type="SUPFAM" id="SSF52374">
    <property type="entry name" value="Nucleotidylyl transferase"/>
    <property type="match status" value="1"/>
</dbReference>
<dbReference type="GO" id="GO:0005524">
    <property type="term" value="F:ATP binding"/>
    <property type="evidence" value="ECO:0007669"/>
    <property type="project" value="UniProtKB-UniRule"/>
</dbReference>
<evidence type="ECO:0000256" key="4">
    <source>
        <dbReference type="ARBA" id="ARBA00022741"/>
    </source>
</evidence>
<evidence type="ECO:0000256" key="6">
    <source>
        <dbReference type="ARBA" id="ARBA00022917"/>
    </source>
</evidence>
<dbReference type="GO" id="GO:0006424">
    <property type="term" value="P:glutamyl-tRNA aminoacylation"/>
    <property type="evidence" value="ECO:0007669"/>
    <property type="project" value="UniProtKB-UniRule"/>
</dbReference>
<evidence type="ECO:0000313" key="12">
    <source>
        <dbReference type="Proteomes" id="UP000252132"/>
    </source>
</evidence>
<feature type="domain" description="Glutamyl/glutaminyl-tRNA synthetase class Ib catalytic" evidence="9">
    <location>
        <begin position="3"/>
        <end position="278"/>
    </location>
</feature>
<dbReference type="AlphaFoldDB" id="A0A368E2F6"/>
<dbReference type="InterPro" id="IPR020058">
    <property type="entry name" value="Glu/Gln-tRNA-synth_Ib_cat-dom"/>
</dbReference>
<dbReference type="InterPro" id="IPR008925">
    <property type="entry name" value="aa_tRNA-synth_I_cd-bd_sf"/>
</dbReference>
<comment type="subcellular location">
    <subcellularLocation>
        <location evidence="8">Cytoplasm</location>
    </subcellularLocation>
</comment>
<keyword evidence="7 8" id="KW-0030">Aminoacyl-tRNA synthetase</keyword>
<dbReference type="Gene3D" id="1.10.10.350">
    <property type="match status" value="1"/>
</dbReference>
<comment type="catalytic activity">
    <reaction evidence="8">
        <text>tRNA(Glu) + L-glutamate + ATP = L-glutamyl-tRNA(Glu) + AMP + diphosphate</text>
        <dbReference type="Rhea" id="RHEA:23540"/>
        <dbReference type="Rhea" id="RHEA-COMP:9663"/>
        <dbReference type="Rhea" id="RHEA-COMP:9680"/>
        <dbReference type="ChEBI" id="CHEBI:29985"/>
        <dbReference type="ChEBI" id="CHEBI:30616"/>
        <dbReference type="ChEBI" id="CHEBI:33019"/>
        <dbReference type="ChEBI" id="CHEBI:78442"/>
        <dbReference type="ChEBI" id="CHEBI:78520"/>
        <dbReference type="ChEBI" id="CHEBI:456215"/>
        <dbReference type="EC" id="6.1.1.17"/>
    </reaction>
</comment>
<dbReference type="InterPro" id="IPR014729">
    <property type="entry name" value="Rossmann-like_a/b/a_fold"/>
</dbReference>
<dbReference type="PANTHER" id="PTHR43311">
    <property type="entry name" value="GLUTAMATE--TRNA LIGASE"/>
    <property type="match status" value="1"/>
</dbReference>
<evidence type="ECO:0000259" key="10">
    <source>
        <dbReference type="Pfam" id="PF19269"/>
    </source>
</evidence>
<evidence type="ECO:0000256" key="7">
    <source>
        <dbReference type="ARBA" id="ARBA00023146"/>
    </source>
</evidence>
<gene>
    <name evidence="8" type="primary">gltX</name>
    <name evidence="11" type="ORF">DBW69_00945</name>
</gene>
<feature type="domain" description="Aminoacyl-tRNA synthetase class I anticodon-binding" evidence="10">
    <location>
        <begin position="374"/>
        <end position="451"/>
    </location>
</feature>
<dbReference type="InterPro" id="IPR020751">
    <property type="entry name" value="aa-tRNA-synth_I_codon-bd_sub2"/>
</dbReference>
<comment type="caution">
    <text evidence="11">The sequence shown here is derived from an EMBL/GenBank/DDBJ whole genome shotgun (WGS) entry which is preliminary data.</text>
</comment>
<evidence type="ECO:0000256" key="5">
    <source>
        <dbReference type="ARBA" id="ARBA00022840"/>
    </source>
</evidence>
<dbReference type="InterPro" id="IPR001412">
    <property type="entry name" value="aa-tRNA-synth_I_CS"/>
</dbReference>
<dbReference type="InterPro" id="IPR045462">
    <property type="entry name" value="aa-tRNA-synth_I_cd-bd"/>
</dbReference>
<dbReference type="InterPro" id="IPR004527">
    <property type="entry name" value="Glu-tRNA-ligase_bac/mito"/>
</dbReference>
<keyword evidence="6 8" id="KW-0648">Protein biosynthesis</keyword>
<feature type="short sequence motif" description="'HIGH' region" evidence="8">
    <location>
        <begin position="9"/>
        <end position="19"/>
    </location>
</feature>
<dbReference type="Gene3D" id="3.40.50.620">
    <property type="entry name" value="HUPs"/>
    <property type="match status" value="1"/>
</dbReference>
<dbReference type="PANTHER" id="PTHR43311:SF2">
    <property type="entry name" value="GLUTAMATE--TRNA LIGASE, MITOCHONDRIAL-RELATED"/>
    <property type="match status" value="1"/>
</dbReference>
<evidence type="ECO:0000256" key="8">
    <source>
        <dbReference type="HAMAP-Rule" id="MF_00022"/>
    </source>
</evidence>
<evidence type="ECO:0000256" key="1">
    <source>
        <dbReference type="ARBA" id="ARBA00007894"/>
    </source>
</evidence>
<dbReference type="GO" id="GO:0000049">
    <property type="term" value="F:tRNA binding"/>
    <property type="evidence" value="ECO:0007669"/>
    <property type="project" value="InterPro"/>
</dbReference>
<dbReference type="EMBL" id="QOQF01000002">
    <property type="protein sequence ID" value="RCL78267.1"/>
    <property type="molecule type" value="Genomic_DNA"/>
</dbReference>
<keyword evidence="4 8" id="KW-0547">Nucleotide-binding</keyword>
<dbReference type="Proteomes" id="UP000252132">
    <property type="component" value="Unassembled WGS sequence"/>
</dbReference>
<dbReference type="InterPro" id="IPR000924">
    <property type="entry name" value="Glu/Gln-tRNA-synth"/>
</dbReference>
<evidence type="ECO:0000256" key="3">
    <source>
        <dbReference type="ARBA" id="ARBA00022598"/>
    </source>
</evidence>
<keyword evidence="3 8" id="KW-0436">Ligase</keyword>
<dbReference type="GO" id="GO:0005737">
    <property type="term" value="C:cytoplasm"/>
    <property type="evidence" value="ECO:0007669"/>
    <property type="project" value="UniProtKB-SubCell"/>
</dbReference>
<evidence type="ECO:0000259" key="9">
    <source>
        <dbReference type="Pfam" id="PF00749"/>
    </source>
</evidence>
<feature type="binding site" evidence="8">
    <location>
        <position position="246"/>
    </location>
    <ligand>
        <name>ATP</name>
        <dbReference type="ChEBI" id="CHEBI:30616"/>
    </ligand>
</feature>
<dbReference type="EC" id="6.1.1.17" evidence="8"/>
<dbReference type="InterPro" id="IPR049940">
    <property type="entry name" value="GluQ/Sye"/>
</dbReference>
<evidence type="ECO:0000256" key="2">
    <source>
        <dbReference type="ARBA" id="ARBA00022490"/>
    </source>
</evidence>
<dbReference type="Pfam" id="PF00749">
    <property type="entry name" value="tRNA-synt_1c"/>
    <property type="match status" value="1"/>
</dbReference>
<keyword evidence="2 8" id="KW-0963">Cytoplasm</keyword>
<evidence type="ECO:0000313" key="11">
    <source>
        <dbReference type="EMBL" id="RCL78267.1"/>
    </source>
</evidence>
<comment type="similarity">
    <text evidence="1 8">Belongs to the class-I aminoacyl-tRNA synthetase family. Glutamate--tRNA ligase type 1 subfamily.</text>
</comment>
<comment type="function">
    <text evidence="8">Catalyzes the attachment of glutamate to tRNA(Glu) in a two-step reaction: glutamate is first activated by ATP to form Glu-AMP and then transferred to the acceptor end of tRNA(Glu).</text>
</comment>
<dbReference type="HAMAP" id="MF_00022">
    <property type="entry name" value="Glu_tRNA_synth_type1"/>
    <property type="match status" value="1"/>
</dbReference>
<comment type="subunit">
    <text evidence="8">Monomer.</text>
</comment>
<name>A0A368E2F6_9PROT</name>
<organism evidence="11 12">
    <name type="scientific">PS1 clade bacterium</name>
    <dbReference type="NCBI Taxonomy" id="2175152"/>
    <lineage>
        <taxon>Bacteria</taxon>
        <taxon>Pseudomonadati</taxon>
        <taxon>Pseudomonadota</taxon>
        <taxon>Alphaproteobacteria</taxon>
        <taxon>PS1 clade</taxon>
    </lineage>
</organism>
<dbReference type="NCBIfam" id="TIGR00464">
    <property type="entry name" value="gltX_bact"/>
    <property type="match status" value="1"/>
</dbReference>
<protein>
    <recommendedName>
        <fullName evidence="8">Glutamate--tRNA ligase</fullName>
        <ecNumber evidence="8">6.1.1.17</ecNumber>
    </recommendedName>
    <alternativeName>
        <fullName evidence="8">Glutamyl-tRNA synthetase</fullName>
        <shortName evidence="8">GluRS</shortName>
    </alternativeName>
</protein>
<proteinExistence type="inferred from homology"/>
<accession>A0A368E2F6</accession>
<dbReference type="SUPFAM" id="SSF48163">
    <property type="entry name" value="An anticodon-binding domain of class I aminoacyl-tRNA synthetases"/>
    <property type="match status" value="1"/>
</dbReference>
<comment type="caution">
    <text evidence="8">Lacks conserved residue(s) required for the propagation of feature annotation.</text>
</comment>
<dbReference type="Pfam" id="PF19269">
    <property type="entry name" value="Anticodon_2"/>
    <property type="match status" value="1"/>
</dbReference>
<sequence length="452" mass="50047">MSIITRFAPSPTGRLHVGNARTALFCALFAKANGGQFMLRLDDTDAERSTEAFAQGIVDDLTWLGLPYDLTAKQSDRFEAYDAAFNKLKEMGLVYACYETPDELDLKRKRQRARGKPPVYDRAALELSDEEKTKLEAEGRSPHWRFKLSGNKVSWQDLVRGDQLVDTSSLSDPVLVRADGTYLYTLPSVVDDLDFNITHIIRGEDHVTNSAAQIELIAALAGEGGDIPVFAHHPLLVMADGSALSKRLGSLSLESLREDGIDPMSINSLIARLGTPDPVEAHTEMAPIVAGFGLTRLGRAPARFDPAELHRLNVKLLQSLPYEKVADKLLSLGVNCDDKQTGTLFWETVKGNIDKLEDAVALWQIIQGPVESLIDSEDREYLDTAMDCLPVEPWDETSWSQWTTELKKSSGRKGKELFMPLRKALTGQAHGPEMQNLLLLIGPTHVKNRLKG</sequence>
<dbReference type="GO" id="GO:0004818">
    <property type="term" value="F:glutamate-tRNA ligase activity"/>
    <property type="evidence" value="ECO:0007669"/>
    <property type="project" value="UniProtKB-UniRule"/>
</dbReference>
<dbReference type="PRINTS" id="PR00987">
    <property type="entry name" value="TRNASYNTHGLU"/>
</dbReference>